<evidence type="ECO:0000313" key="1">
    <source>
        <dbReference type="EMBL" id="GAA0305788.1"/>
    </source>
</evidence>
<dbReference type="Proteomes" id="UP001500837">
    <property type="component" value="Unassembled WGS sequence"/>
</dbReference>
<organism evidence="1 2">
    <name type="scientific">Halarchaeum salinum</name>
    <dbReference type="NCBI Taxonomy" id="489912"/>
    <lineage>
        <taxon>Archaea</taxon>
        <taxon>Methanobacteriati</taxon>
        <taxon>Methanobacteriota</taxon>
        <taxon>Stenosarchaea group</taxon>
        <taxon>Halobacteria</taxon>
        <taxon>Halobacteriales</taxon>
        <taxon>Halobacteriaceae</taxon>
    </lineage>
</organism>
<accession>A0AAV3S9D7</accession>
<reference evidence="1 2" key="1">
    <citation type="journal article" date="2019" name="Int. J. Syst. Evol. Microbiol.">
        <title>The Global Catalogue of Microorganisms (GCM) 10K type strain sequencing project: providing services to taxonomists for standard genome sequencing and annotation.</title>
        <authorList>
            <consortium name="The Broad Institute Genomics Platform"/>
            <consortium name="The Broad Institute Genome Sequencing Center for Infectious Disease"/>
            <person name="Wu L."/>
            <person name="Ma J."/>
        </authorList>
    </citation>
    <scope>NUCLEOTIDE SEQUENCE [LARGE SCALE GENOMIC DNA]</scope>
    <source>
        <strain evidence="1 2">JCM 16330</strain>
    </source>
</reference>
<protein>
    <submittedName>
        <fullName evidence="1">Uncharacterized protein</fullName>
    </submittedName>
</protein>
<sequence length="58" mass="6588">MLESEAMATEGFLKPWRAIDEKHSVNETRCVSFAHQKSLISGDVLDVVFLAEFAKEEF</sequence>
<comment type="caution">
    <text evidence="1">The sequence shown here is derived from an EMBL/GenBank/DDBJ whole genome shotgun (WGS) entry which is preliminary data.</text>
</comment>
<gene>
    <name evidence="1" type="ORF">GCM10009066_19540</name>
</gene>
<name>A0AAV3S9D7_9EURY</name>
<dbReference type="AlphaFoldDB" id="A0AAV3S9D7"/>
<evidence type="ECO:0000313" key="2">
    <source>
        <dbReference type="Proteomes" id="UP001500837"/>
    </source>
</evidence>
<keyword evidence="2" id="KW-1185">Reference proteome</keyword>
<proteinExistence type="predicted"/>
<dbReference type="EMBL" id="BAAABL010000059">
    <property type="protein sequence ID" value="GAA0305788.1"/>
    <property type="molecule type" value="Genomic_DNA"/>
</dbReference>